<evidence type="ECO:0000256" key="6">
    <source>
        <dbReference type="ARBA" id="ARBA00023239"/>
    </source>
</evidence>
<protein>
    <recommendedName>
        <fullName evidence="7">6-pyruvoyl tetrahydrobiopterin synthase</fullName>
        <shortName evidence="7">PTP synthase</shortName>
        <shortName evidence="7">PTPS</shortName>
        <ecNumber evidence="7">4.2.3.12</ecNumber>
    </recommendedName>
</protein>
<dbReference type="EC" id="4.2.3.12" evidence="7"/>
<dbReference type="PANTHER" id="PTHR12589">
    <property type="entry name" value="PYRUVOYL TETRAHYDROBIOPTERIN SYNTHASE"/>
    <property type="match status" value="1"/>
</dbReference>
<evidence type="ECO:0000256" key="2">
    <source>
        <dbReference type="ARBA" id="ARBA00009164"/>
    </source>
</evidence>
<sequence>MSSSAGLPIVQMKRIESFSAAHRLHNPNLSSEKNVEIFGKCNNLKGHGHNYRVEVVLKGPVHPESGMVYDLVDLKRCIQNVMDQLDHKHLDEDVPYFKNVISTTENVTIFIWNEVQKNLEQPQLLYEVTVHETEKNVFTFRGETSS</sequence>
<comment type="cofactor">
    <cofactor evidence="7 9">
        <name>Zn(2+)</name>
        <dbReference type="ChEBI" id="CHEBI:29105"/>
    </cofactor>
    <text evidence="7 9">Binds 1 zinc ion per subunit.</text>
</comment>
<evidence type="ECO:0000256" key="1">
    <source>
        <dbReference type="ARBA" id="ARBA00005126"/>
    </source>
</evidence>
<evidence type="ECO:0000256" key="7">
    <source>
        <dbReference type="PIRNR" id="PIRNR006113"/>
    </source>
</evidence>
<feature type="binding site" evidence="9">
    <location>
        <position position="22"/>
    </location>
    <ligand>
        <name>Zn(2+)</name>
        <dbReference type="ChEBI" id="CHEBI:29105"/>
    </ligand>
</feature>
<evidence type="ECO:0000256" key="5">
    <source>
        <dbReference type="ARBA" id="ARBA00023007"/>
    </source>
</evidence>
<evidence type="ECO:0000256" key="9">
    <source>
        <dbReference type="PIRSR" id="PIRSR006113-2"/>
    </source>
</evidence>
<dbReference type="Pfam" id="PF01242">
    <property type="entry name" value="PTPS"/>
    <property type="match status" value="1"/>
</dbReference>
<dbReference type="InterPro" id="IPR038418">
    <property type="entry name" value="6-PTP_synth/QueD_sf"/>
</dbReference>
<dbReference type="Proteomes" id="UP000887566">
    <property type="component" value="Unplaced"/>
</dbReference>
<dbReference type="InterPro" id="IPR007115">
    <property type="entry name" value="6-PTP_synth/QueD"/>
</dbReference>
<comment type="similarity">
    <text evidence="2 7">Belongs to the PTPS family.</text>
</comment>
<comment type="catalytic activity">
    <reaction evidence="7">
        <text>7,8-dihydroneopterin 3'-triphosphate = 6-pyruvoyl-5,6,7,8-tetrahydropterin + triphosphate + H(+)</text>
        <dbReference type="Rhea" id="RHEA:22048"/>
        <dbReference type="ChEBI" id="CHEBI:15378"/>
        <dbReference type="ChEBI" id="CHEBI:18036"/>
        <dbReference type="ChEBI" id="CHEBI:58462"/>
        <dbReference type="ChEBI" id="CHEBI:136564"/>
        <dbReference type="EC" id="4.2.3.12"/>
    </reaction>
</comment>
<reference evidence="11" key="1">
    <citation type="submission" date="2022-11" db="UniProtKB">
        <authorList>
            <consortium name="WormBaseParasite"/>
        </authorList>
    </citation>
    <scope>IDENTIFICATION</scope>
</reference>
<feature type="binding site" evidence="9">
    <location>
        <position position="47"/>
    </location>
    <ligand>
        <name>Zn(2+)</name>
        <dbReference type="ChEBI" id="CHEBI:29105"/>
    </ligand>
</feature>
<proteinExistence type="inferred from homology"/>
<dbReference type="PANTHER" id="PTHR12589:SF7">
    <property type="entry name" value="6-PYRUVOYL TETRAHYDROBIOPTERIN SYNTHASE"/>
    <property type="match status" value="1"/>
</dbReference>
<keyword evidence="4 7" id="KW-0862">Zinc</keyword>
<evidence type="ECO:0000256" key="8">
    <source>
        <dbReference type="PIRSR" id="PIRSR006113-1"/>
    </source>
</evidence>
<feature type="active site" description="Proton acceptor" evidence="8">
    <location>
        <position position="41"/>
    </location>
</feature>
<comment type="pathway">
    <text evidence="1 7">Cofactor biosynthesis; tetrahydrobiopterin biosynthesis; tetrahydrobiopterin from 7,8-dihydroneopterin triphosphate: step 1/3.</text>
</comment>
<keyword evidence="5 7" id="KW-0783">Tetrahydrobiopterin biosynthesis</keyword>
<name>A0A914X7Y6_9BILA</name>
<evidence type="ECO:0000256" key="3">
    <source>
        <dbReference type="ARBA" id="ARBA00022723"/>
    </source>
</evidence>
<dbReference type="PROSITE" id="PS00987">
    <property type="entry name" value="PTPS_1"/>
    <property type="match status" value="1"/>
</dbReference>
<dbReference type="SUPFAM" id="SSF55620">
    <property type="entry name" value="Tetrahydrobiopterin biosynthesis enzymes-like"/>
    <property type="match status" value="1"/>
</dbReference>
<feature type="active site" description="Charge relay system" evidence="8">
    <location>
        <position position="87"/>
    </location>
</feature>
<dbReference type="GO" id="GO:0005739">
    <property type="term" value="C:mitochondrion"/>
    <property type="evidence" value="ECO:0007669"/>
    <property type="project" value="TreeGrafter"/>
</dbReference>
<feature type="binding site" evidence="9">
    <location>
        <position position="49"/>
    </location>
    <ligand>
        <name>Zn(2+)</name>
        <dbReference type="ChEBI" id="CHEBI:29105"/>
    </ligand>
</feature>
<dbReference type="InterPro" id="IPR022470">
    <property type="entry name" value="PTPS_Cys_AS"/>
</dbReference>
<keyword evidence="10" id="KW-1185">Reference proteome</keyword>
<dbReference type="GO" id="GO:0003874">
    <property type="term" value="F:6-pyruvoyltetrahydropterin synthase activity"/>
    <property type="evidence" value="ECO:0007669"/>
    <property type="project" value="UniProtKB-EC"/>
</dbReference>
<dbReference type="FunFam" id="3.30.479.10:FF:000003">
    <property type="entry name" value="6-pyruvoyl tetrahydrobiopterin synthase"/>
    <property type="match status" value="1"/>
</dbReference>
<organism evidence="10 11">
    <name type="scientific">Plectus sambesii</name>
    <dbReference type="NCBI Taxonomy" id="2011161"/>
    <lineage>
        <taxon>Eukaryota</taxon>
        <taxon>Metazoa</taxon>
        <taxon>Ecdysozoa</taxon>
        <taxon>Nematoda</taxon>
        <taxon>Chromadorea</taxon>
        <taxon>Plectida</taxon>
        <taxon>Plectina</taxon>
        <taxon>Plectoidea</taxon>
        <taxon>Plectidae</taxon>
        <taxon>Plectus</taxon>
    </lineage>
</organism>
<feature type="active site" description="Charge relay system" evidence="8">
    <location>
        <position position="132"/>
    </location>
</feature>
<accession>A0A914X7Y6</accession>
<dbReference type="AlphaFoldDB" id="A0A914X7Y6"/>
<dbReference type="GO" id="GO:0046872">
    <property type="term" value="F:metal ion binding"/>
    <property type="evidence" value="ECO:0007669"/>
    <property type="project" value="UniProtKB-KW"/>
</dbReference>
<evidence type="ECO:0000313" key="11">
    <source>
        <dbReference type="WBParaSite" id="PSAMB.scaffold63size88973.g1499.t1"/>
    </source>
</evidence>
<dbReference type="PIRSF" id="PIRSF006113">
    <property type="entry name" value="PTP_synth"/>
    <property type="match status" value="1"/>
</dbReference>
<dbReference type="WBParaSite" id="PSAMB.scaffold63size88973.g1499.t1">
    <property type="protein sequence ID" value="PSAMB.scaffold63size88973.g1499.t1"/>
    <property type="gene ID" value="PSAMB.scaffold63size88973.g1499"/>
</dbReference>
<dbReference type="Gene3D" id="3.30.479.10">
    <property type="entry name" value="6-pyruvoyl tetrahydropterin synthase/QueD"/>
    <property type="match status" value="1"/>
</dbReference>
<keyword evidence="6 7" id="KW-0456">Lyase</keyword>
<keyword evidence="3 7" id="KW-0479">Metal-binding</keyword>
<evidence type="ECO:0000313" key="10">
    <source>
        <dbReference type="Proteomes" id="UP000887566"/>
    </source>
</evidence>
<dbReference type="GO" id="GO:0006729">
    <property type="term" value="P:tetrahydrobiopterin biosynthetic process"/>
    <property type="evidence" value="ECO:0007669"/>
    <property type="project" value="UniProtKB-KW"/>
</dbReference>
<evidence type="ECO:0000256" key="4">
    <source>
        <dbReference type="ARBA" id="ARBA00022833"/>
    </source>
</evidence>